<dbReference type="InterPro" id="IPR011990">
    <property type="entry name" value="TPR-like_helical_dom_sf"/>
</dbReference>
<dbReference type="EMBL" id="JACKXE010000002">
    <property type="protein sequence ID" value="MBB6629864.1"/>
    <property type="molecule type" value="Genomic_DNA"/>
</dbReference>
<gene>
    <name evidence="1" type="ORF">H5V45_21275</name>
</gene>
<dbReference type="AlphaFoldDB" id="A0A7X0VCK3"/>
<dbReference type="SUPFAM" id="SSF48452">
    <property type="entry name" value="TPR-like"/>
    <property type="match status" value="1"/>
</dbReference>
<keyword evidence="2" id="KW-1185">Reference proteome</keyword>
<dbReference type="Proteomes" id="UP000523955">
    <property type="component" value="Unassembled WGS sequence"/>
</dbReference>
<name>A0A7X0VCK3_9ACTN</name>
<evidence type="ECO:0000313" key="1">
    <source>
        <dbReference type="EMBL" id="MBB6629864.1"/>
    </source>
</evidence>
<accession>A0A7X0VCK3</accession>
<dbReference type="Gene3D" id="1.25.40.10">
    <property type="entry name" value="Tetratricopeptide repeat domain"/>
    <property type="match status" value="1"/>
</dbReference>
<proteinExistence type="predicted"/>
<comment type="caution">
    <text evidence="1">The sequence shown here is derived from an EMBL/GenBank/DDBJ whole genome shotgun (WGS) entry which is preliminary data.</text>
</comment>
<evidence type="ECO:0000313" key="2">
    <source>
        <dbReference type="Proteomes" id="UP000523955"/>
    </source>
</evidence>
<reference evidence="1 2" key="1">
    <citation type="submission" date="2020-08" db="EMBL/GenBank/DDBJ databases">
        <authorList>
            <person name="Seo M.-J."/>
        </authorList>
    </citation>
    <scope>NUCLEOTIDE SEQUENCE [LARGE SCALE GENOMIC DNA]</scope>
    <source>
        <strain evidence="1 2">KIGAM211</strain>
    </source>
</reference>
<dbReference type="Pfam" id="PF14559">
    <property type="entry name" value="TPR_19"/>
    <property type="match status" value="1"/>
</dbReference>
<protein>
    <submittedName>
        <fullName evidence="1">Tetratricopeptide repeat protein</fullName>
    </submittedName>
</protein>
<sequence>MYDDSTPVTAPPVVFPGQRGPETAYRAAHDLLSRRAPREALELLEPALEKEPGNTGLRALRAWAYLIGARLTRAEDELRALVEENPDDDWARHALGRSLERQSRLKEALPHLRLAAAMTGDPEHELAVLRVERRMAERGEKGFDDLV</sequence>
<organism evidence="1 2">
    <name type="scientific">Nocardioides luti</name>
    <dbReference type="NCBI Taxonomy" id="2761101"/>
    <lineage>
        <taxon>Bacteria</taxon>
        <taxon>Bacillati</taxon>
        <taxon>Actinomycetota</taxon>
        <taxon>Actinomycetes</taxon>
        <taxon>Propionibacteriales</taxon>
        <taxon>Nocardioidaceae</taxon>
        <taxon>Nocardioides</taxon>
    </lineage>
</organism>